<protein>
    <submittedName>
        <fullName evidence="1">Uncharacterized protein</fullName>
    </submittedName>
</protein>
<name>A0A2J6PZ40_9HELO</name>
<accession>A0A2J6PZ40</accession>
<evidence type="ECO:0000313" key="2">
    <source>
        <dbReference type="Proteomes" id="UP000235672"/>
    </source>
</evidence>
<gene>
    <name evidence="1" type="ORF">NA56DRAFT_647360</name>
</gene>
<dbReference type="Proteomes" id="UP000235672">
    <property type="component" value="Unassembled WGS sequence"/>
</dbReference>
<proteinExistence type="predicted"/>
<sequence length="64" mass="7554">MGGRRYSNNLQTVEAGPRTFLDYNWVRGENDWNAWLYYWAEVMDELEIGSKEGGYYNRGTKNNP</sequence>
<dbReference type="AlphaFoldDB" id="A0A2J6PZ40"/>
<organism evidence="1 2">
    <name type="scientific">Hyaloscypha hepaticicola</name>
    <dbReference type="NCBI Taxonomy" id="2082293"/>
    <lineage>
        <taxon>Eukaryota</taxon>
        <taxon>Fungi</taxon>
        <taxon>Dikarya</taxon>
        <taxon>Ascomycota</taxon>
        <taxon>Pezizomycotina</taxon>
        <taxon>Leotiomycetes</taxon>
        <taxon>Helotiales</taxon>
        <taxon>Hyaloscyphaceae</taxon>
        <taxon>Hyaloscypha</taxon>
    </lineage>
</organism>
<dbReference type="EMBL" id="KZ613490">
    <property type="protein sequence ID" value="PMD19309.1"/>
    <property type="molecule type" value="Genomic_DNA"/>
</dbReference>
<evidence type="ECO:0000313" key="1">
    <source>
        <dbReference type="EMBL" id="PMD19309.1"/>
    </source>
</evidence>
<keyword evidence="2" id="KW-1185">Reference proteome</keyword>
<reference evidence="1 2" key="1">
    <citation type="submission" date="2016-05" db="EMBL/GenBank/DDBJ databases">
        <title>A degradative enzymes factory behind the ericoid mycorrhizal symbiosis.</title>
        <authorList>
            <consortium name="DOE Joint Genome Institute"/>
            <person name="Martino E."/>
            <person name="Morin E."/>
            <person name="Grelet G."/>
            <person name="Kuo A."/>
            <person name="Kohler A."/>
            <person name="Daghino S."/>
            <person name="Barry K."/>
            <person name="Choi C."/>
            <person name="Cichocki N."/>
            <person name="Clum A."/>
            <person name="Copeland A."/>
            <person name="Hainaut M."/>
            <person name="Haridas S."/>
            <person name="Labutti K."/>
            <person name="Lindquist E."/>
            <person name="Lipzen A."/>
            <person name="Khouja H.-R."/>
            <person name="Murat C."/>
            <person name="Ohm R."/>
            <person name="Olson A."/>
            <person name="Spatafora J."/>
            <person name="Veneault-Fourrey C."/>
            <person name="Henrissat B."/>
            <person name="Grigoriev I."/>
            <person name="Martin F."/>
            <person name="Perotto S."/>
        </authorList>
    </citation>
    <scope>NUCLEOTIDE SEQUENCE [LARGE SCALE GENOMIC DNA]</scope>
    <source>
        <strain evidence="1 2">UAMH 7357</strain>
    </source>
</reference>